<reference evidence="4 5" key="1">
    <citation type="submission" date="2020-12" db="EMBL/GenBank/DDBJ databases">
        <title>Sulforoseuscoccus oceanibium gen. nov., sp. nov., a representative of the phylum Verrucomicrobia with special cytoplasmic membrane, and proposal of Sulforoseuscoccusaceae fam. nov.</title>
        <authorList>
            <person name="Xi F."/>
        </authorList>
    </citation>
    <scope>NUCLEOTIDE SEQUENCE [LARGE SCALE GENOMIC DNA]</scope>
    <source>
        <strain evidence="4 5">T37</strain>
    </source>
</reference>
<proteinExistence type="predicted"/>
<keyword evidence="2" id="KW-0676">Redox-active center</keyword>
<dbReference type="PANTHER" id="PTHR36450:SF1">
    <property type="entry name" value="THIOREDOXIN"/>
    <property type="match status" value="1"/>
</dbReference>
<dbReference type="InterPro" id="IPR036249">
    <property type="entry name" value="Thioredoxin-like_sf"/>
</dbReference>
<evidence type="ECO:0000313" key="4">
    <source>
        <dbReference type="EMBL" id="QQL46175.1"/>
    </source>
</evidence>
<evidence type="ECO:0000256" key="1">
    <source>
        <dbReference type="PIRSR" id="PIRSR037031-50"/>
    </source>
</evidence>
<name>A0A6B3LAX8_9BACT</name>
<dbReference type="KEGG" id="soa:G3M56_006230"/>
<feature type="active site" description="Nucleophile" evidence="1">
    <location>
        <position position="11"/>
    </location>
</feature>
<evidence type="ECO:0000259" key="3">
    <source>
        <dbReference type="Pfam" id="PF13192"/>
    </source>
</evidence>
<dbReference type="Pfam" id="PF13192">
    <property type="entry name" value="Thioredoxin_3"/>
    <property type="match status" value="1"/>
</dbReference>
<dbReference type="AlphaFoldDB" id="A0A6B3LAX8"/>
<dbReference type="EMBL" id="CP066776">
    <property type="protein sequence ID" value="QQL46175.1"/>
    <property type="molecule type" value="Genomic_DNA"/>
</dbReference>
<dbReference type="InterPro" id="IPR005243">
    <property type="entry name" value="THIRX-like_proc"/>
</dbReference>
<feature type="domain" description="Thioredoxin-like fold" evidence="3">
    <location>
        <begin position="3"/>
        <end position="76"/>
    </location>
</feature>
<dbReference type="InterPro" id="IPR012336">
    <property type="entry name" value="Thioredoxin-like_fold"/>
</dbReference>
<sequence>MKKLHILGSGCTKCNTLADLTRQAADELGINYELEKVTDFLKFADYGVMVTPALVIDGKLAVSGRVPALDELKNLLSA</sequence>
<evidence type="ECO:0000256" key="2">
    <source>
        <dbReference type="PIRSR" id="PIRSR037031-51"/>
    </source>
</evidence>
<keyword evidence="5" id="KW-1185">Reference proteome</keyword>
<dbReference type="SUPFAM" id="SSF52833">
    <property type="entry name" value="Thioredoxin-like"/>
    <property type="match status" value="1"/>
</dbReference>
<keyword evidence="2" id="KW-1015">Disulfide bond</keyword>
<protein>
    <submittedName>
        <fullName evidence="4">TM0996/MTH895 family glutaredoxin-like protein</fullName>
    </submittedName>
</protein>
<feature type="active site" description="Nucleophile" evidence="1">
    <location>
        <position position="14"/>
    </location>
</feature>
<feature type="disulfide bond" description="Redox-active" evidence="2">
    <location>
        <begin position="11"/>
        <end position="14"/>
    </location>
</feature>
<evidence type="ECO:0000313" key="5">
    <source>
        <dbReference type="Proteomes" id="UP000475117"/>
    </source>
</evidence>
<dbReference type="PIRSF" id="PIRSF037031">
    <property type="entry name" value="Redox_disulphide_2"/>
    <property type="match status" value="1"/>
</dbReference>
<dbReference type="RefSeq" id="WP_164362918.1">
    <property type="nucleotide sequence ID" value="NZ_CP066776.1"/>
</dbReference>
<organism evidence="4 5">
    <name type="scientific">Sulfuriroseicoccus oceanibius</name>
    <dbReference type="NCBI Taxonomy" id="2707525"/>
    <lineage>
        <taxon>Bacteria</taxon>
        <taxon>Pseudomonadati</taxon>
        <taxon>Verrucomicrobiota</taxon>
        <taxon>Verrucomicrobiia</taxon>
        <taxon>Verrucomicrobiales</taxon>
        <taxon>Verrucomicrobiaceae</taxon>
        <taxon>Sulfuriroseicoccus</taxon>
    </lineage>
</organism>
<dbReference type="NCBIfam" id="TIGR00412">
    <property type="entry name" value="redox_disulf_2"/>
    <property type="match status" value="1"/>
</dbReference>
<gene>
    <name evidence="4" type="ORF">G3M56_006230</name>
</gene>
<dbReference type="PANTHER" id="PTHR36450">
    <property type="entry name" value="THIOREDOXIN"/>
    <property type="match status" value="1"/>
</dbReference>
<accession>A0A6B3LAX8</accession>
<dbReference type="Proteomes" id="UP000475117">
    <property type="component" value="Chromosome"/>
</dbReference>
<dbReference type="Gene3D" id="3.40.30.10">
    <property type="entry name" value="Glutaredoxin"/>
    <property type="match status" value="1"/>
</dbReference>